<organism evidence="1 2">
    <name type="scientific">Leptospira sarikeiensis</name>
    <dbReference type="NCBI Taxonomy" id="2484943"/>
    <lineage>
        <taxon>Bacteria</taxon>
        <taxon>Pseudomonadati</taxon>
        <taxon>Spirochaetota</taxon>
        <taxon>Spirochaetia</taxon>
        <taxon>Leptospirales</taxon>
        <taxon>Leptospiraceae</taxon>
        <taxon>Leptospira</taxon>
    </lineage>
</organism>
<dbReference type="RefSeq" id="WP_135647498.1">
    <property type="nucleotide sequence ID" value="NZ_RQGF01000004.1"/>
</dbReference>
<evidence type="ECO:0000313" key="1">
    <source>
        <dbReference type="EMBL" id="TGL65780.1"/>
    </source>
</evidence>
<evidence type="ECO:0000313" key="2">
    <source>
        <dbReference type="Proteomes" id="UP000297762"/>
    </source>
</evidence>
<comment type="caution">
    <text evidence="1">The sequence shown here is derived from an EMBL/GenBank/DDBJ whole genome shotgun (WGS) entry which is preliminary data.</text>
</comment>
<dbReference type="OrthoDB" id="336989at2"/>
<evidence type="ECO:0008006" key="3">
    <source>
        <dbReference type="Google" id="ProtNLM"/>
    </source>
</evidence>
<protein>
    <recommendedName>
        <fullName evidence="3">Toxin-antitoxin system YwqK family antitoxin</fullName>
    </recommendedName>
</protein>
<dbReference type="AlphaFoldDB" id="A0A4R9KH93"/>
<proteinExistence type="predicted"/>
<dbReference type="PROSITE" id="PS51257">
    <property type="entry name" value="PROKAR_LIPOPROTEIN"/>
    <property type="match status" value="1"/>
</dbReference>
<dbReference type="EMBL" id="RQGF01000004">
    <property type="protein sequence ID" value="TGL65780.1"/>
    <property type="molecule type" value="Genomic_DNA"/>
</dbReference>
<sequence length="183" mass="21138">MKFFIFLFCIFLTACDPIRIASDDPFVSRNGRVVFYKGEKFHGLLESKFEELEIIRITSYKNGLPDGAEKEIHSNGKVLAEREFSEGKKVGTHLGWFVDGKKRFHNEYLDGQFHGSQWEWRNSGSLYSYSKFDHGKVIGKKMWRENGQIYMNFVIHQGRAYGMTGGKLCSQVRGDQDGNTIQF</sequence>
<dbReference type="Proteomes" id="UP000297762">
    <property type="component" value="Unassembled WGS sequence"/>
</dbReference>
<name>A0A4R9KH93_9LEPT</name>
<dbReference type="SUPFAM" id="SSF82185">
    <property type="entry name" value="Histone H3 K4-specific methyltransferase SET7/9 N-terminal domain"/>
    <property type="match status" value="1"/>
</dbReference>
<accession>A0A4R9KH93</accession>
<gene>
    <name evidence="1" type="ORF">EHQ64_00455</name>
</gene>
<keyword evidence="2" id="KW-1185">Reference proteome</keyword>
<dbReference type="Gene3D" id="2.20.110.10">
    <property type="entry name" value="Histone H3 K4-specific methyltransferase SET7/9 N-terminal domain"/>
    <property type="match status" value="1"/>
</dbReference>
<reference evidence="1" key="1">
    <citation type="journal article" date="2019" name="PLoS Negl. Trop. Dis.">
        <title>Revisiting the worldwide diversity of Leptospira species in the environment.</title>
        <authorList>
            <person name="Vincent A.T."/>
            <person name="Schiettekatte O."/>
            <person name="Bourhy P."/>
            <person name="Veyrier F.J."/>
            <person name="Picardeau M."/>
        </authorList>
    </citation>
    <scope>NUCLEOTIDE SEQUENCE [LARGE SCALE GENOMIC DNA]</scope>
    <source>
        <strain evidence="1">201702455</strain>
    </source>
</reference>